<evidence type="ECO:0000256" key="4">
    <source>
        <dbReference type="ARBA" id="ARBA00022801"/>
    </source>
</evidence>
<feature type="coiled-coil region" evidence="7">
    <location>
        <begin position="5"/>
        <end position="63"/>
    </location>
</feature>
<evidence type="ECO:0000313" key="8">
    <source>
        <dbReference type="EMBL" id="OCR90278.1"/>
    </source>
</evidence>
<protein>
    <recommendedName>
        <fullName evidence="6">Exodeoxyribonuclease VII small subunit</fullName>
        <ecNumber evidence="6">3.1.11.6</ecNumber>
    </recommendedName>
</protein>
<evidence type="ECO:0000256" key="3">
    <source>
        <dbReference type="ARBA" id="ARBA00022722"/>
    </source>
</evidence>
<dbReference type="Pfam" id="PF02609">
    <property type="entry name" value="Exonuc_VII_S"/>
    <property type="match status" value="1"/>
</dbReference>
<comment type="caution">
    <text evidence="8">The sequence shown here is derived from an EMBL/GenBank/DDBJ whole genome shotgun (WGS) entry which is preliminary data.</text>
</comment>
<dbReference type="GO" id="GO:0006308">
    <property type="term" value="P:DNA catabolic process"/>
    <property type="evidence" value="ECO:0007669"/>
    <property type="project" value="UniProtKB-UniRule"/>
</dbReference>
<dbReference type="Proteomes" id="UP000093100">
    <property type="component" value="Unassembled WGS sequence"/>
</dbReference>
<keyword evidence="2" id="KW-0963">Cytoplasm</keyword>
<dbReference type="Gene3D" id="1.10.287.1040">
    <property type="entry name" value="Exonuclease VII, small subunit"/>
    <property type="match status" value="1"/>
</dbReference>
<keyword evidence="8" id="KW-0689">Ribosomal protein</keyword>
<evidence type="ECO:0000256" key="2">
    <source>
        <dbReference type="ARBA" id="ARBA00022490"/>
    </source>
</evidence>
<dbReference type="EC" id="3.1.11.6" evidence="6"/>
<evidence type="ECO:0000313" key="9">
    <source>
        <dbReference type="Proteomes" id="UP000093100"/>
    </source>
</evidence>
<sequence length="65" mass="7473">MQIENESFESKIEKLNELLNKLNDENLTLLDSVELYKSGTKLVKEAREMLENAKLSIQEMSDNNG</sequence>
<organism evidence="8 9">
    <name type="scientific">Campylobacter fetus subsp. testudinum</name>
    <dbReference type="NCBI Taxonomy" id="1507806"/>
    <lineage>
        <taxon>Bacteria</taxon>
        <taxon>Pseudomonadati</taxon>
        <taxon>Campylobacterota</taxon>
        <taxon>Epsilonproteobacteria</taxon>
        <taxon>Campylobacterales</taxon>
        <taxon>Campylobacteraceae</taxon>
        <taxon>Campylobacter</taxon>
    </lineage>
</organism>
<dbReference type="GO" id="GO:0009318">
    <property type="term" value="C:exodeoxyribonuclease VII complex"/>
    <property type="evidence" value="ECO:0007669"/>
    <property type="project" value="UniProtKB-UniRule"/>
</dbReference>
<evidence type="ECO:0000256" key="6">
    <source>
        <dbReference type="NCBIfam" id="TIGR01280"/>
    </source>
</evidence>
<dbReference type="GO" id="GO:0008855">
    <property type="term" value="F:exodeoxyribonuclease VII activity"/>
    <property type="evidence" value="ECO:0007669"/>
    <property type="project" value="UniProtKB-UniRule"/>
</dbReference>
<keyword evidence="5" id="KW-0269">Exonuclease</keyword>
<evidence type="ECO:0000256" key="5">
    <source>
        <dbReference type="ARBA" id="ARBA00022839"/>
    </source>
</evidence>
<reference evidence="8 9" key="1">
    <citation type="journal article" date="2016" name="Genome Biol. Evol.">
        <title>Comparative Genomics of Campylobacter fetus from Reptiles and Mammals Reveals Divergent Evolution in Host-Associated Lineages.</title>
        <authorList>
            <person name="Gilbert M.J."/>
            <person name="Miller W.G."/>
            <person name="Yee E."/>
            <person name="Zomer A.L."/>
            <person name="van der Graaf-van Bloois L."/>
            <person name="Fitzgerald C."/>
            <person name="Forbes K.J."/>
            <person name="Meric G."/>
            <person name="Sheppard S.K."/>
            <person name="Wagenaar J.A."/>
            <person name="Duim B."/>
        </authorList>
    </citation>
    <scope>NUCLEOTIDE SEQUENCE [LARGE SCALE GENOMIC DNA]</scope>
    <source>
        <strain evidence="8 9">12S02225-3</strain>
    </source>
</reference>
<comment type="similarity">
    <text evidence="1">Belongs to the XseB family.</text>
</comment>
<dbReference type="RefSeq" id="WP_023384732.1">
    <property type="nucleotide sequence ID" value="NZ_CP009226.1"/>
</dbReference>
<dbReference type="AlphaFoldDB" id="A0AAX0H9Q0"/>
<name>A0AAX0H9Q0_CAMFE</name>
<evidence type="ECO:0000256" key="1">
    <source>
        <dbReference type="ARBA" id="ARBA00009998"/>
    </source>
</evidence>
<keyword evidence="7" id="KW-0175">Coiled coil</keyword>
<dbReference type="KEGG" id="cfp:CR44_03140"/>
<gene>
    <name evidence="8" type="ORF">CFT12S02225_07890</name>
</gene>
<dbReference type="InterPro" id="IPR037004">
    <property type="entry name" value="Exonuc_VII_ssu_sf"/>
</dbReference>
<proteinExistence type="inferred from homology"/>
<keyword evidence="8" id="KW-0687">Ribonucleoprotein</keyword>
<evidence type="ECO:0000256" key="7">
    <source>
        <dbReference type="SAM" id="Coils"/>
    </source>
</evidence>
<dbReference type="SUPFAM" id="SSF116842">
    <property type="entry name" value="XseB-like"/>
    <property type="match status" value="1"/>
</dbReference>
<dbReference type="NCBIfam" id="TIGR01280">
    <property type="entry name" value="xseB"/>
    <property type="match status" value="1"/>
</dbReference>
<accession>A0AAX0H9Q0</accession>
<keyword evidence="3" id="KW-0540">Nuclease</keyword>
<dbReference type="InterPro" id="IPR003761">
    <property type="entry name" value="Exonuc_VII_S"/>
</dbReference>
<dbReference type="GO" id="GO:0005840">
    <property type="term" value="C:ribosome"/>
    <property type="evidence" value="ECO:0007669"/>
    <property type="project" value="UniProtKB-KW"/>
</dbReference>
<dbReference type="EMBL" id="LFLK01000008">
    <property type="protein sequence ID" value="OCR90278.1"/>
    <property type="molecule type" value="Genomic_DNA"/>
</dbReference>
<keyword evidence="4" id="KW-0378">Hydrolase</keyword>